<keyword evidence="2" id="KW-1185">Reference proteome</keyword>
<protein>
    <recommendedName>
        <fullName evidence="3">C6 finger domain protein</fullName>
    </recommendedName>
</protein>
<dbReference type="Proteomes" id="UP001610563">
    <property type="component" value="Unassembled WGS sequence"/>
</dbReference>
<proteinExistence type="predicted"/>
<sequence>MANSDKKTTVGHTLGLDSPPGCVWQSLRTMLWSMVVCKAAPWILDFAPDLQTLHNLRLSNRAFYSAYQERPLVLIQQALQRSSPTAWELREMGPEHLERPSLALSPALYMTHYRHELYIISRITAILFSPAERNYLSRNSDALGAVTDALIRIWTFCRLFGGGKCREDDWEGQNDWFAGGVQAHEPSGASVSRRIGYSETIDLAPECFGKGNSGGLSTEQTIQVLRMWQLLRQTLRKRITACLDVQSEHDHIERRINQLSFLGLDAVDHVLVSRNPLKDAWRLLEATYNVDRDCLGEGCHRWLADLAACGNCPLGPVSGVHRGDSFSTVAFQ</sequence>
<comment type="caution">
    <text evidence="1">The sequence shown here is derived from an EMBL/GenBank/DDBJ whole genome shotgun (WGS) entry which is preliminary data.</text>
</comment>
<accession>A0ABR4FMK6</accession>
<dbReference type="EMBL" id="JBFTWV010000179">
    <property type="protein sequence ID" value="KAL2784462.1"/>
    <property type="molecule type" value="Genomic_DNA"/>
</dbReference>
<organism evidence="1 2">
    <name type="scientific">Aspergillus keveii</name>
    <dbReference type="NCBI Taxonomy" id="714993"/>
    <lineage>
        <taxon>Eukaryota</taxon>
        <taxon>Fungi</taxon>
        <taxon>Dikarya</taxon>
        <taxon>Ascomycota</taxon>
        <taxon>Pezizomycotina</taxon>
        <taxon>Eurotiomycetes</taxon>
        <taxon>Eurotiomycetidae</taxon>
        <taxon>Eurotiales</taxon>
        <taxon>Aspergillaceae</taxon>
        <taxon>Aspergillus</taxon>
        <taxon>Aspergillus subgen. Nidulantes</taxon>
    </lineage>
</organism>
<gene>
    <name evidence="1" type="ORF">BJX66DRAFT_344026</name>
</gene>
<evidence type="ECO:0008006" key="3">
    <source>
        <dbReference type="Google" id="ProtNLM"/>
    </source>
</evidence>
<evidence type="ECO:0000313" key="2">
    <source>
        <dbReference type="Proteomes" id="UP001610563"/>
    </source>
</evidence>
<evidence type="ECO:0000313" key="1">
    <source>
        <dbReference type="EMBL" id="KAL2784462.1"/>
    </source>
</evidence>
<name>A0ABR4FMK6_9EURO</name>
<reference evidence="1 2" key="1">
    <citation type="submission" date="2024-07" db="EMBL/GenBank/DDBJ databases">
        <title>Section-level genome sequencing and comparative genomics of Aspergillus sections Usti and Cavernicolus.</title>
        <authorList>
            <consortium name="Lawrence Berkeley National Laboratory"/>
            <person name="Nybo J.L."/>
            <person name="Vesth T.C."/>
            <person name="Theobald S."/>
            <person name="Frisvad J.C."/>
            <person name="Larsen T.O."/>
            <person name="Kjaerboelling I."/>
            <person name="Rothschild-Mancinelli K."/>
            <person name="Lyhne E.K."/>
            <person name="Kogle M.E."/>
            <person name="Barry K."/>
            <person name="Clum A."/>
            <person name="Na H."/>
            <person name="Ledsgaard L."/>
            <person name="Lin J."/>
            <person name="Lipzen A."/>
            <person name="Kuo A."/>
            <person name="Riley R."/>
            <person name="Mondo S."/>
            <person name="Labutti K."/>
            <person name="Haridas S."/>
            <person name="Pangalinan J."/>
            <person name="Salamov A.A."/>
            <person name="Simmons B.A."/>
            <person name="Magnuson J.K."/>
            <person name="Chen J."/>
            <person name="Drula E."/>
            <person name="Henrissat B."/>
            <person name="Wiebenga A."/>
            <person name="Lubbers R.J."/>
            <person name="Gomes A.C."/>
            <person name="Makela M.R."/>
            <person name="Stajich J."/>
            <person name="Grigoriev I.V."/>
            <person name="Mortensen U.H."/>
            <person name="De Vries R.P."/>
            <person name="Baker S.E."/>
            <person name="Andersen M.R."/>
        </authorList>
    </citation>
    <scope>NUCLEOTIDE SEQUENCE [LARGE SCALE GENOMIC DNA]</scope>
    <source>
        <strain evidence="1 2">CBS 209.92</strain>
    </source>
</reference>